<evidence type="ECO:0000313" key="3">
    <source>
        <dbReference type="Proteomes" id="UP000187209"/>
    </source>
</evidence>
<feature type="region of interest" description="Disordered" evidence="1">
    <location>
        <begin position="204"/>
        <end position="232"/>
    </location>
</feature>
<accession>A0A1R2CW53</accession>
<dbReference type="EMBL" id="MPUH01000047">
    <property type="protein sequence ID" value="OMJ93215.1"/>
    <property type="molecule type" value="Genomic_DNA"/>
</dbReference>
<keyword evidence="3" id="KW-1185">Reference proteome</keyword>
<organism evidence="2 3">
    <name type="scientific">Stentor coeruleus</name>
    <dbReference type="NCBI Taxonomy" id="5963"/>
    <lineage>
        <taxon>Eukaryota</taxon>
        <taxon>Sar</taxon>
        <taxon>Alveolata</taxon>
        <taxon>Ciliophora</taxon>
        <taxon>Postciliodesmatophora</taxon>
        <taxon>Heterotrichea</taxon>
        <taxon>Heterotrichida</taxon>
        <taxon>Stentoridae</taxon>
        <taxon>Stentor</taxon>
    </lineage>
</organism>
<evidence type="ECO:0000313" key="2">
    <source>
        <dbReference type="EMBL" id="OMJ93215.1"/>
    </source>
</evidence>
<gene>
    <name evidence="2" type="ORF">SteCoe_3917</name>
</gene>
<comment type="caution">
    <text evidence="2">The sequence shown here is derived from an EMBL/GenBank/DDBJ whole genome shotgun (WGS) entry which is preliminary data.</text>
</comment>
<dbReference type="Proteomes" id="UP000187209">
    <property type="component" value="Unassembled WGS sequence"/>
</dbReference>
<reference evidence="2 3" key="1">
    <citation type="submission" date="2016-11" db="EMBL/GenBank/DDBJ databases">
        <title>The macronuclear genome of Stentor coeruleus: a giant cell with tiny introns.</title>
        <authorList>
            <person name="Slabodnick M."/>
            <person name="Ruby J.G."/>
            <person name="Reiff S.B."/>
            <person name="Swart E.C."/>
            <person name="Gosai S."/>
            <person name="Prabakaran S."/>
            <person name="Witkowska E."/>
            <person name="Larue G.E."/>
            <person name="Fisher S."/>
            <person name="Freeman R.M."/>
            <person name="Gunawardena J."/>
            <person name="Chu W."/>
            <person name="Stover N.A."/>
            <person name="Gregory B.D."/>
            <person name="Nowacki M."/>
            <person name="Derisi J."/>
            <person name="Roy S.W."/>
            <person name="Marshall W.F."/>
            <person name="Sood P."/>
        </authorList>
    </citation>
    <scope>NUCLEOTIDE SEQUENCE [LARGE SCALE GENOMIC DNA]</scope>
    <source>
        <strain evidence="2">WM001</strain>
    </source>
</reference>
<sequence length="324" mass="37700">MRKNYKNDAQRYLPESCSQSPNAFNERRIIHSNTHSPASTNIFLKVGIYAINNDKKRSILSVPKTKKKFAILTNENQMPRVRMPDLFQTENPTPLTQTNRAQDLHKTDSQEKKSYKFPITARYSLINTCRFRRNPNIENLKTALIEIEQKPIIKTSDIPTPIEQKKEYNDKSDIEKLIESQQINSRNASKNLKFPPKLDIKLIKQHKNTDDSNTQRSDPSPVREKKPQNNIERCSTSYKLHSKKPQPKNKHKLFTNKVDHEFYTKYYQNKLNISSSSSDPSSSSLDNSFKLIDYEKESLKILKNTSTFANKIMKGIRTSARTKY</sequence>
<protein>
    <submittedName>
        <fullName evidence="2">Uncharacterized protein</fullName>
    </submittedName>
</protein>
<feature type="region of interest" description="Disordered" evidence="1">
    <location>
        <begin position="92"/>
        <end position="112"/>
    </location>
</feature>
<proteinExistence type="predicted"/>
<feature type="compositionally biased region" description="Polar residues" evidence="1">
    <location>
        <begin position="92"/>
        <end position="101"/>
    </location>
</feature>
<evidence type="ECO:0000256" key="1">
    <source>
        <dbReference type="SAM" id="MobiDB-lite"/>
    </source>
</evidence>
<dbReference type="AlphaFoldDB" id="A0A1R2CW53"/>
<feature type="compositionally biased region" description="Basic and acidic residues" evidence="1">
    <location>
        <begin position="102"/>
        <end position="112"/>
    </location>
</feature>
<name>A0A1R2CW53_9CILI</name>